<dbReference type="EMBL" id="JACRVF010000002">
    <property type="protein sequence ID" value="MBC5992855.1"/>
    <property type="molecule type" value="Genomic_DNA"/>
</dbReference>
<comment type="similarity">
    <text evidence="2">Belongs to the SusD family.</text>
</comment>
<evidence type="ECO:0000313" key="10">
    <source>
        <dbReference type="Proteomes" id="UP000603640"/>
    </source>
</evidence>
<dbReference type="InterPro" id="IPR033985">
    <property type="entry name" value="SusD-like_N"/>
</dbReference>
<feature type="domain" description="RagB/SusD" evidence="7">
    <location>
        <begin position="384"/>
        <end position="474"/>
    </location>
</feature>
<keyword evidence="4" id="KW-0472">Membrane</keyword>
<comment type="subcellular location">
    <subcellularLocation>
        <location evidence="1">Cell outer membrane</location>
    </subcellularLocation>
</comment>
<dbReference type="CDD" id="cd08977">
    <property type="entry name" value="SusD"/>
    <property type="match status" value="1"/>
</dbReference>
<dbReference type="Gene3D" id="1.25.40.390">
    <property type="match status" value="1"/>
</dbReference>
<keyword evidence="5" id="KW-0998">Cell outer membrane</keyword>
<keyword evidence="10" id="KW-1185">Reference proteome</keyword>
<evidence type="ECO:0000313" key="9">
    <source>
        <dbReference type="EMBL" id="MBC5992855.1"/>
    </source>
</evidence>
<evidence type="ECO:0000256" key="4">
    <source>
        <dbReference type="ARBA" id="ARBA00023136"/>
    </source>
</evidence>
<name>A0A923N9F4_9BACT</name>
<dbReference type="Pfam" id="PF07980">
    <property type="entry name" value="SusD_RagB"/>
    <property type="match status" value="1"/>
</dbReference>
<dbReference type="Proteomes" id="UP000603640">
    <property type="component" value="Unassembled WGS sequence"/>
</dbReference>
<dbReference type="InterPro" id="IPR011990">
    <property type="entry name" value="TPR-like_helical_dom_sf"/>
</dbReference>
<dbReference type="AlphaFoldDB" id="A0A923N9F4"/>
<protein>
    <submittedName>
        <fullName evidence="9">RagB/SusD family nutrient uptake outer membrane protein</fullName>
    </submittedName>
</protein>
<organism evidence="9 10">
    <name type="scientific">Pontibacter cellulosilyticus</name>
    <dbReference type="NCBI Taxonomy" id="1720253"/>
    <lineage>
        <taxon>Bacteria</taxon>
        <taxon>Pseudomonadati</taxon>
        <taxon>Bacteroidota</taxon>
        <taxon>Cytophagia</taxon>
        <taxon>Cytophagales</taxon>
        <taxon>Hymenobacteraceae</taxon>
        <taxon>Pontibacter</taxon>
    </lineage>
</organism>
<keyword evidence="3 6" id="KW-0732">Signal</keyword>
<accession>A0A923N9F4</accession>
<dbReference type="SUPFAM" id="SSF48452">
    <property type="entry name" value="TPR-like"/>
    <property type="match status" value="1"/>
</dbReference>
<evidence type="ECO:0000256" key="6">
    <source>
        <dbReference type="SAM" id="SignalP"/>
    </source>
</evidence>
<dbReference type="PROSITE" id="PS51257">
    <property type="entry name" value="PROKAR_LIPOPROTEIN"/>
    <property type="match status" value="1"/>
</dbReference>
<comment type="caution">
    <text evidence="9">The sequence shown here is derived from an EMBL/GenBank/DDBJ whole genome shotgun (WGS) entry which is preliminary data.</text>
</comment>
<dbReference type="GO" id="GO:0009279">
    <property type="term" value="C:cell outer membrane"/>
    <property type="evidence" value="ECO:0007669"/>
    <property type="project" value="UniProtKB-SubCell"/>
</dbReference>
<evidence type="ECO:0000256" key="3">
    <source>
        <dbReference type="ARBA" id="ARBA00022729"/>
    </source>
</evidence>
<dbReference type="RefSeq" id="WP_187066884.1">
    <property type="nucleotide sequence ID" value="NZ_JACRVF010000002.1"/>
</dbReference>
<evidence type="ECO:0000256" key="5">
    <source>
        <dbReference type="ARBA" id="ARBA00023237"/>
    </source>
</evidence>
<feature type="signal peptide" evidence="6">
    <location>
        <begin position="1"/>
        <end position="27"/>
    </location>
</feature>
<proteinExistence type="inferred from homology"/>
<feature type="chain" id="PRO_5037482564" evidence="6">
    <location>
        <begin position="28"/>
        <end position="514"/>
    </location>
</feature>
<evidence type="ECO:0000259" key="7">
    <source>
        <dbReference type="Pfam" id="PF07980"/>
    </source>
</evidence>
<feature type="domain" description="SusD-like N-terminal" evidence="8">
    <location>
        <begin position="28"/>
        <end position="242"/>
    </location>
</feature>
<evidence type="ECO:0000259" key="8">
    <source>
        <dbReference type="Pfam" id="PF14322"/>
    </source>
</evidence>
<sequence length="514" mass="55551">MKKFLKYKKSSVLLLAGLLAFSSCENALDVDPRQSIDMATALSSRETVNAAIASAYSRLKSARAYGRDMVALPEALADNGQATNRSGRLLNESNNVPGAHFASWQNYYYTINEVNLALDAIPSLNLVPAVSEQERNLWEGRLQFLRAISYFDLVRSYAYIPGAVVPSQAKGGVPLVLTGVKELADAVNRLPERAPIADVYAQIYADLKAAETKLGNAGTAGTSGTAWGTRVAAQALLARVALYNKDYATAKEYADKVIASHGSKLLTPTNYVAGWRSAVNPESLFEVTYSINAENIGVNESLQTTFTSLVTPGVRTQTGGFGDLVPTSGLLTALGITVTGNGTNSAAITARNSDVRNLLFELGTSGRGAPFVETTKYIGKNGFINLDNAPVLRIAEMYLIRAEVQATAGASTFNEVEALKDLVRIKTNRYSDYVGSAIATADAALTGSALYEEIIRQRRIEFAFEGHRFFDMKRLGRDIVKSPSNLLFTDFRILPSIPVRELDGNPNLVNNVGY</sequence>
<evidence type="ECO:0000256" key="1">
    <source>
        <dbReference type="ARBA" id="ARBA00004442"/>
    </source>
</evidence>
<dbReference type="InterPro" id="IPR012944">
    <property type="entry name" value="SusD_RagB_dom"/>
</dbReference>
<gene>
    <name evidence="9" type="ORF">H8S84_08420</name>
</gene>
<dbReference type="Pfam" id="PF14322">
    <property type="entry name" value="SusD-like_3"/>
    <property type="match status" value="1"/>
</dbReference>
<reference evidence="9" key="1">
    <citation type="submission" date="2020-08" db="EMBL/GenBank/DDBJ databases">
        <title>Pontibacter sp. SD6 16S ribosomal RNA gene Genome sequencing and assembly.</title>
        <authorList>
            <person name="Kang M."/>
        </authorList>
    </citation>
    <scope>NUCLEOTIDE SEQUENCE</scope>
    <source>
        <strain evidence="9">SD6</strain>
    </source>
</reference>
<evidence type="ECO:0000256" key="2">
    <source>
        <dbReference type="ARBA" id="ARBA00006275"/>
    </source>
</evidence>